<dbReference type="InterPro" id="IPR037066">
    <property type="entry name" value="Plug_dom_sf"/>
</dbReference>
<protein>
    <recommendedName>
        <fullName evidence="2">DUF2135 domain-containing protein</fullName>
    </recommendedName>
</protein>
<dbReference type="AlphaFoldDB" id="A0A1I6GU91"/>
<gene>
    <name evidence="3" type="ORF">SAMN04490243_1731</name>
</gene>
<evidence type="ECO:0000313" key="4">
    <source>
        <dbReference type="Proteomes" id="UP000199534"/>
    </source>
</evidence>
<dbReference type="STRING" id="400055.SAMN04490243_1731"/>
<dbReference type="InterPro" id="IPR011990">
    <property type="entry name" value="TPR-like_helical_dom_sf"/>
</dbReference>
<dbReference type="SUPFAM" id="SSF49464">
    <property type="entry name" value="Carboxypeptidase regulatory domain-like"/>
    <property type="match status" value="1"/>
</dbReference>
<name>A0A1I6GU91_9FLAO</name>
<feature type="signal peptide" evidence="1">
    <location>
        <begin position="1"/>
        <end position="19"/>
    </location>
</feature>
<dbReference type="Proteomes" id="UP000199534">
    <property type="component" value="Unassembled WGS sequence"/>
</dbReference>
<dbReference type="EMBL" id="FOYQ01000002">
    <property type="protein sequence ID" value="SFR45728.1"/>
    <property type="molecule type" value="Genomic_DNA"/>
</dbReference>
<dbReference type="Gene3D" id="2.170.130.10">
    <property type="entry name" value="TonB-dependent receptor, plug domain"/>
    <property type="match status" value="1"/>
</dbReference>
<evidence type="ECO:0000313" key="3">
    <source>
        <dbReference type="EMBL" id="SFR45728.1"/>
    </source>
</evidence>
<reference evidence="3 4" key="1">
    <citation type="submission" date="2016-10" db="EMBL/GenBank/DDBJ databases">
        <authorList>
            <person name="de Groot N.N."/>
        </authorList>
    </citation>
    <scope>NUCLEOTIDE SEQUENCE [LARGE SCALE GENOMIC DNA]</scope>
    <source>
        <strain evidence="3 4">DSM 21019</strain>
    </source>
</reference>
<sequence length="574" mass="64993">MKKLHFLLILLCLPLTVLAQDSRLIKGKITDGAEPMADVAVYVEGSGERIFTSSEGRYEIEAETGDVLVFSYTGMKEMKIRVEDVTRFLNFAMVPDYEELDEITVSGKLKSQLEMEQQYATNPRIIATAFGYIDADKAPGRVRIIEGERINPIGICILDYMRNRFSGVRVIGNCNDPQGGAVIIRTVGSLGNQAPAIFDVDGQIFDEVPWWIDLNMIERLAILSSYSLTTRYGQLAAGGVIVINTYNMTLPSVADRGGKRAKPAALSPTDIAANAPSYMEALQSETTEQGAKMAFEDYATRYSSSPYFFLDAYKHFYTVRRDRDYADEIIENNFGRFRSNPVALKALAYLYQEQGRDEMAREVYKEVFILRPAYSQSYYDMARAYRHAGEYSKAAAMFGRYQFLLQEGFLIGSTDFWLIQQHDSDNLFAKEGESLGTDMRLVSRDDYVQDATRMLFEWNDSEAEFDLQFVNPENGTYVWSHTLADNPGRIDDEKIAGYNVEEYVIDPKTPGTWQVNVKYHGNKSLTPTYLKVTTFFNYGTPQETRQVRTFKLFVEGSNQQLMTITNPGESSTSN</sequence>
<organism evidence="3 4">
    <name type="scientific">Robiginitalea myxolifaciens</name>
    <dbReference type="NCBI Taxonomy" id="400055"/>
    <lineage>
        <taxon>Bacteria</taxon>
        <taxon>Pseudomonadati</taxon>
        <taxon>Bacteroidota</taxon>
        <taxon>Flavobacteriia</taxon>
        <taxon>Flavobacteriales</taxon>
        <taxon>Flavobacteriaceae</taxon>
        <taxon>Robiginitalea</taxon>
    </lineage>
</organism>
<feature type="domain" description="DUF2135" evidence="2">
    <location>
        <begin position="510"/>
        <end position="552"/>
    </location>
</feature>
<dbReference type="Pfam" id="PF13715">
    <property type="entry name" value="CarbopepD_reg_2"/>
    <property type="match status" value="1"/>
</dbReference>
<dbReference type="RefSeq" id="WP_092982215.1">
    <property type="nucleotide sequence ID" value="NZ_FOYQ01000002.1"/>
</dbReference>
<evidence type="ECO:0000259" key="2">
    <source>
        <dbReference type="Pfam" id="PF09906"/>
    </source>
</evidence>
<dbReference type="Pfam" id="PF09906">
    <property type="entry name" value="DUF2135"/>
    <property type="match status" value="1"/>
</dbReference>
<proteinExistence type="predicted"/>
<dbReference type="Gene3D" id="1.25.40.10">
    <property type="entry name" value="Tetratricopeptide repeat domain"/>
    <property type="match status" value="1"/>
</dbReference>
<dbReference type="SUPFAM" id="SSF48452">
    <property type="entry name" value="TPR-like"/>
    <property type="match status" value="1"/>
</dbReference>
<evidence type="ECO:0000256" key="1">
    <source>
        <dbReference type="SAM" id="SignalP"/>
    </source>
</evidence>
<feature type="chain" id="PRO_5011722748" description="DUF2135 domain-containing protein" evidence="1">
    <location>
        <begin position="20"/>
        <end position="574"/>
    </location>
</feature>
<dbReference type="InterPro" id="IPR019220">
    <property type="entry name" value="DUF2135"/>
</dbReference>
<keyword evidence="1" id="KW-0732">Signal</keyword>
<dbReference type="OrthoDB" id="1079187at2"/>
<keyword evidence="4" id="KW-1185">Reference proteome</keyword>
<accession>A0A1I6GU91</accession>
<dbReference type="SUPFAM" id="SSF56935">
    <property type="entry name" value="Porins"/>
    <property type="match status" value="1"/>
</dbReference>
<dbReference type="InterPro" id="IPR008969">
    <property type="entry name" value="CarboxyPept-like_regulatory"/>
</dbReference>